<dbReference type="SUPFAM" id="SSF52540">
    <property type="entry name" value="P-loop containing nucleoside triphosphate hydrolases"/>
    <property type="match status" value="1"/>
</dbReference>
<dbReference type="AlphaFoldDB" id="A0A1W6N435"/>
<dbReference type="SUPFAM" id="SSF52172">
    <property type="entry name" value="CheY-like"/>
    <property type="match status" value="1"/>
</dbReference>
<dbReference type="KEGG" id="naf:GQ61_03600"/>
<accession>A0A1W6N435</accession>
<dbReference type="GO" id="GO:0009898">
    <property type="term" value="C:cytoplasmic side of plasma membrane"/>
    <property type="evidence" value="ECO:0007669"/>
    <property type="project" value="TreeGrafter"/>
</dbReference>
<keyword evidence="1" id="KW-0547">Nucleotide-binding</keyword>
<evidence type="ECO:0000256" key="2">
    <source>
        <dbReference type="ARBA" id="ARBA00022840"/>
    </source>
</evidence>
<dbReference type="GO" id="GO:0051782">
    <property type="term" value="P:negative regulation of cell division"/>
    <property type="evidence" value="ECO:0007669"/>
    <property type="project" value="TreeGrafter"/>
</dbReference>
<dbReference type="OrthoDB" id="9783172at2"/>
<keyword evidence="2" id="KW-0067">ATP-binding</keyword>
<dbReference type="Gene3D" id="3.40.50.2300">
    <property type="match status" value="1"/>
</dbReference>
<organism evidence="3 4">
    <name type="scientific">Candidatus Nucleicultrix amoebiphila FS5</name>
    <dbReference type="NCBI Taxonomy" id="1414854"/>
    <lineage>
        <taxon>Bacteria</taxon>
        <taxon>Pseudomonadati</taxon>
        <taxon>Pseudomonadota</taxon>
        <taxon>Alphaproteobacteria</taxon>
        <taxon>Holosporales</taxon>
        <taxon>Candidatus Nucleicultricaceae</taxon>
        <taxon>Candidatus Nucleicultrix</taxon>
    </lineage>
</organism>
<evidence type="ECO:0000256" key="1">
    <source>
        <dbReference type="ARBA" id="ARBA00022741"/>
    </source>
</evidence>
<dbReference type="GO" id="GO:0016887">
    <property type="term" value="F:ATP hydrolysis activity"/>
    <property type="evidence" value="ECO:0007669"/>
    <property type="project" value="TreeGrafter"/>
</dbReference>
<dbReference type="PANTHER" id="PTHR43384:SF6">
    <property type="entry name" value="SEPTUM SITE-DETERMINING PROTEIN MIND HOMOLOG, CHLOROPLASTIC"/>
    <property type="match status" value="1"/>
</dbReference>
<dbReference type="STRING" id="1414854.GQ61_03600"/>
<protein>
    <submittedName>
        <fullName evidence="3">Uncharacterized protein</fullName>
    </submittedName>
</protein>
<sequence>MVENFEKQEIALAFVEDQESETFLKEFSWTTYAIKAEIHKGGIKEAIKYIQTNRSPKILIIDLSDSELPLTDMQRLAEVCEPGVNVIAVGVRNDVGIYRDLIELGVKDYISKPITPALLGRCLDSLKPSIDKKAGHARFQGLGQSVGFLGVRGGVGASVLSASCALLLSHTHRKRTLLMDLDLHFSGAAQFFDFSLKQGFREMLENPERVDELFIERCYIQESEFLHILGGDENLEQTVEIQDKSLEELNRLVKNKFQYVIIDIPTRAEFFHLGPLIRQLNTLVLVLDPSILSVRDGVRLLNYFKKVMHPKQRIVIVLNKVKVYREGEMNADAIQKTLHVPLDCVITFDHKNMLSNMNKGDLLADADSLFVKEIQSLTDVIIGKEMSAKNVENENFFSRLFKSK</sequence>
<name>A0A1W6N435_9PROT</name>
<dbReference type="GO" id="GO:0005829">
    <property type="term" value="C:cytosol"/>
    <property type="evidence" value="ECO:0007669"/>
    <property type="project" value="TreeGrafter"/>
</dbReference>
<evidence type="ECO:0000313" key="3">
    <source>
        <dbReference type="EMBL" id="ARN84549.1"/>
    </source>
</evidence>
<dbReference type="GO" id="GO:0005524">
    <property type="term" value="F:ATP binding"/>
    <property type="evidence" value="ECO:0007669"/>
    <property type="project" value="UniProtKB-KW"/>
</dbReference>
<dbReference type="InterPro" id="IPR050625">
    <property type="entry name" value="ParA/MinD_ATPase"/>
</dbReference>
<gene>
    <name evidence="3" type="ORF">GQ61_03600</name>
</gene>
<dbReference type="InterPro" id="IPR027417">
    <property type="entry name" value="P-loop_NTPase"/>
</dbReference>
<dbReference type="EMBL" id="CP008743">
    <property type="protein sequence ID" value="ARN84549.1"/>
    <property type="molecule type" value="Genomic_DNA"/>
</dbReference>
<dbReference type="Proteomes" id="UP000237351">
    <property type="component" value="Chromosome"/>
</dbReference>
<reference evidence="3 4" key="1">
    <citation type="submission" date="2014-06" db="EMBL/GenBank/DDBJ databases">
        <title>The genome of the endonuclear symbiont Nucleicultrix amoebiphila.</title>
        <authorList>
            <person name="Schulz F."/>
            <person name="Horn M."/>
        </authorList>
    </citation>
    <scope>NUCLEOTIDE SEQUENCE [LARGE SCALE GENOMIC DNA]</scope>
    <source>
        <strain evidence="3 4">FS5</strain>
    </source>
</reference>
<dbReference type="RefSeq" id="WP_085783984.1">
    <property type="nucleotide sequence ID" value="NZ_CP008743.1"/>
</dbReference>
<keyword evidence="4" id="KW-1185">Reference proteome</keyword>
<dbReference type="PANTHER" id="PTHR43384">
    <property type="entry name" value="SEPTUM SITE-DETERMINING PROTEIN MIND HOMOLOG, CHLOROPLASTIC-RELATED"/>
    <property type="match status" value="1"/>
</dbReference>
<dbReference type="InterPro" id="IPR011006">
    <property type="entry name" value="CheY-like_superfamily"/>
</dbReference>
<proteinExistence type="predicted"/>
<dbReference type="Gene3D" id="3.40.50.300">
    <property type="entry name" value="P-loop containing nucleotide triphosphate hydrolases"/>
    <property type="match status" value="1"/>
</dbReference>
<evidence type="ECO:0000313" key="4">
    <source>
        <dbReference type="Proteomes" id="UP000237351"/>
    </source>
</evidence>